<dbReference type="InterPro" id="IPR036906">
    <property type="entry name" value="ATPase_V1_fsu_sf"/>
</dbReference>
<evidence type="ECO:0000256" key="1">
    <source>
        <dbReference type="ARBA" id="ARBA00010148"/>
    </source>
</evidence>
<dbReference type="OrthoDB" id="10261947at2759"/>
<comment type="similarity">
    <text evidence="1">Belongs to the V-ATPase F subunit family.</text>
</comment>
<dbReference type="Gene3D" id="3.40.50.10580">
    <property type="entry name" value="ATPase, V1 complex, subunit F"/>
    <property type="match status" value="1"/>
</dbReference>
<keyword evidence="3" id="KW-0375">Hydrogen ion transport</keyword>
<dbReference type="GO" id="GO:0046961">
    <property type="term" value="F:proton-transporting ATPase activity, rotational mechanism"/>
    <property type="evidence" value="ECO:0007669"/>
    <property type="project" value="InterPro"/>
</dbReference>
<evidence type="ECO:0000256" key="3">
    <source>
        <dbReference type="ARBA" id="ARBA00022781"/>
    </source>
</evidence>
<dbReference type="STRING" id="1358809.S7WAG5"/>
<dbReference type="OMA" id="IIICQHI"/>
<organism evidence="5 6">
    <name type="scientific">Spraguea lophii (strain 42_110)</name>
    <name type="common">Microsporidian parasite</name>
    <dbReference type="NCBI Taxonomy" id="1358809"/>
    <lineage>
        <taxon>Eukaryota</taxon>
        <taxon>Fungi</taxon>
        <taxon>Fungi incertae sedis</taxon>
        <taxon>Microsporidia</taxon>
        <taxon>Spragueidae</taxon>
        <taxon>Spraguea</taxon>
    </lineage>
</organism>
<name>S7WAG5_SPRLO</name>
<dbReference type="EMBL" id="ATCN01000065">
    <property type="protein sequence ID" value="EPR79950.1"/>
    <property type="molecule type" value="Genomic_DNA"/>
</dbReference>
<dbReference type="Pfam" id="PF01990">
    <property type="entry name" value="ATP-synt_F"/>
    <property type="match status" value="1"/>
</dbReference>
<dbReference type="PANTHER" id="PTHR13861:SF2">
    <property type="entry name" value="V-TYPE PROTON ATPASE SUBUNIT F"/>
    <property type="match status" value="1"/>
</dbReference>
<dbReference type="HOGENOM" id="CLU_135754_0_1_1"/>
<dbReference type="InParanoid" id="S7WAG5"/>
<reference evidence="6" key="1">
    <citation type="journal article" date="2013" name="PLoS Genet.">
        <title>The genome of Spraguea lophii and the basis of host-microsporidian interactions.</title>
        <authorList>
            <person name="Campbell S.E."/>
            <person name="Williams T.A."/>
            <person name="Yousuf A."/>
            <person name="Soanes D.M."/>
            <person name="Paszkiewicz K.H."/>
            <person name="Williams B.A.P."/>
        </authorList>
    </citation>
    <scope>NUCLEOTIDE SEQUENCE [LARGE SCALE GENOMIC DNA]</scope>
    <source>
        <strain evidence="6">42_110</strain>
    </source>
</reference>
<dbReference type="SUPFAM" id="SSF159468">
    <property type="entry name" value="AtpF-like"/>
    <property type="match status" value="1"/>
</dbReference>
<dbReference type="Proteomes" id="UP000014978">
    <property type="component" value="Unassembled WGS sequence"/>
</dbReference>
<evidence type="ECO:0000313" key="5">
    <source>
        <dbReference type="EMBL" id="EPR79950.1"/>
    </source>
</evidence>
<sequence length="99" mass="11321">MDKRELVGIIAEEDMITGFEFTGLVRNVEKPNFIPVTPETPEEELEILFSEMVTREDIAIIFICDFAAEKIHNTIKKYNDVLPSILIIPSKQIKANKDI</sequence>
<dbReference type="GO" id="GO:0016020">
    <property type="term" value="C:membrane"/>
    <property type="evidence" value="ECO:0007669"/>
    <property type="project" value="TreeGrafter"/>
</dbReference>
<dbReference type="AlphaFoldDB" id="S7WAG5"/>
<gene>
    <name evidence="5" type="ORF">SLOPH_2056</name>
</gene>
<dbReference type="VEuPathDB" id="MicrosporidiaDB:SLOPH_2056"/>
<dbReference type="InterPro" id="IPR008218">
    <property type="entry name" value="ATPase_V1-cplx_f_g_su"/>
</dbReference>
<dbReference type="FunCoup" id="S7WAG5">
    <property type="interactions" value="91"/>
</dbReference>
<evidence type="ECO:0000256" key="4">
    <source>
        <dbReference type="ARBA" id="ARBA00023065"/>
    </source>
</evidence>
<keyword evidence="2" id="KW-0813">Transport</keyword>
<dbReference type="PANTHER" id="PTHR13861">
    <property type="entry name" value="VACUOLAR ATP SYNTHASE SUBUNIT F"/>
    <property type="match status" value="1"/>
</dbReference>
<evidence type="ECO:0000313" key="6">
    <source>
        <dbReference type="Proteomes" id="UP000014978"/>
    </source>
</evidence>
<protein>
    <submittedName>
        <fullName evidence="5">Vacuolar ATP synthase subunit F</fullName>
    </submittedName>
</protein>
<comment type="caution">
    <text evidence="5">The sequence shown here is derived from an EMBL/GenBank/DDBJ whole genome shotgun (WGS) entry which is preliminary data.</text>
</comment>
<keyword evidence="4" id="KW-0406">Ion transport</keyword>
<keyword evidence="6" id="KW-1185">Reference proteome</keyword>
<accession>S7WAG5</accession>
<evidence type="ECO:0000256" key="2">
    <source>
        <dbReference type="ARBA" id="ARBA00022448"/>
    </source>
</evidence>
<proteinExistence type="inferred from homology"/>